<dbReference type="GO" id="GO:0007005">
    <property type="term" value="P:mitochondrion organization"/>
    <property type="evidence" value="ECO:0007669"/>
    <property type="project" value="TreeGrafter"/>
</dbReference>
<feature type="compositionally biased region" description="Polar residues" evidence="4">
    <location>
        <begin position="916"/>
        <end position="928"/>
    </location>
</feature>
<keyword evidence="10" id="KW-1185">Reference proteome</keyword>
<feature type="region of interest" description="Disordered" evidence="4">
    <location>
        <begin position="916"/>
        <end position="952"/>
    </location>
</feature>
<dbReference type="Proteomes" id="UP000245383">
    <property type="component" value="Unassembled WGS sequence"/>
</dbReference>
<evidence type="ECO:0000256" key="2">
    <source>
        <dbReference type="ARBA" id="ARBA00022448"/>
    </source>
</evidence>
<evidence type="ECO:0000256" key="4">
    <source>
        <dbReference type="SAM" id="MobiDB-lite"/>
    </source>
</evidence>
<feature type="region of interest" description="Disordered" evidence="4">
    <location>
        <begin position="2002"/>
        <end position="2060"/>
    </location>
</feature>
<feature type="compositionally biased region" description="Polar residues" evidence="4">
    <location>
        <begin position="2033"/>
        <end position="2043"/>
    </location>
</feature>
<feature type="region of interest" description="Disordered" evidence="4">
    <location>
        <begin position="968"/>
        <end position="992"/>
    </location>
</feature>
<dbReference type="PANTHER" id="PTHR16166:SF93">
    <property type="entry name" value="INTERMEMBRANE LIPID TRANSFER PROTEIN VPS13"/>
    <property type="match status" value="1"/>
</dbReference>
<dbReference type="InterPro" id="IPR026847">
    <property type="entry name" value="VPS13"/>
</dbReference>
<dbReference type="InterPro" id="IPR009543">
    <property type="entry name" value="VPS13_VAB"/>
</dbReference>
<feature type="domain" description="VPS13-like middle region" evidence="6">
    <location>
        <begin position="1311"/>
        <end position="2215"/>
    </location>
</feature>
<feature type="compositionally biased region" description="Polar residues" evidence="4">
    <location>
        <begin position="2002"/>
        <end position="2024"/>
    </location>
</feature>
<feature type="compositionally biased region" description="Acidic residues" evidence="4">
    <location>
        <begin position="943"/>
        <end position="952"/>
    </location>
</feature>
<proteinExistence type="inferred from homology"/>
<evidence type="ECO:0000256" key="3">
    <source>
        <dbReference type="ARBA" id="ARBA00023055"/>
    </source>
</evidence>
<feature type="compositionally biased region" description="Polar residues" evidence="4">
    <location>
        <begin position="2205"/>
        <end position="2218"/>
    </location>
</feature>
<dbReference type="GO" id="GO:0045053">
    <property type="term" value="P:protein retention in Golgi apparatus"/>
    <property type="evidence" value="ECO:0007669"/>
    <property type="project" value="TreeGrafter"/>
</dbReference>
<dbReference type="InterPro" id="IPR056748">
    <property type="entry name" value="VPS13-like_C"/>
</dbReference>
<feature type="compositionally biased region" description="Polar residues" evidence="4">
    <location>
        <begin position="1622"/>
        <end position="1633"/>
    </location>
</feature>
<evidence type="ECO:0000259" key="8">
    <source>
        <dbReference type="Pfam" id="PF25037"/>
    </source>
</evidence>
<protein>
    <recommendedName>
        <fullName evidence="11">Vacuolar protein sorting-associated protein</fullName>
    </recommendedName>
</protein>
<feature type="compositionally biased region" description="Polar residues" evidence="4">
    <location>
        <begin position="1194"/>
        <end position="1210"/>
    </location>
</feature>
<name>A0A2T9YPT1_9FUNG</name>
<comment type="similarity">
    <text evidence="1">Belongs to the VPS13 family.</text>
</comment>
<feature type="domain" description="Chorein N-terminal" evidence="5">
    <location>
        <begin position="1"/>
        <end position="837"/>
    </location>
</feature>
<dbReference type="Pfam" id="PF25037">
    <property type="entry name" value="VPS13_C"/>
    <property type="match status" value="1"/>
</dbReference>
<evidence type="ECO:0000259" key="5">
    <source>
        <dbReference type="Pfam" id="PF12624"/>
    </source>
</evidence>
<accession>A0A2T9YPT1</accession>
<dbReference type="Pfam" id="PF25033">
    <property type="entry name" value="VPS13_M"/>
    <property type="match status" value="1"/>
</dbReference>
<sequence length="3962" mass="444608">MLESVVANLLNKLLGGYVDNLETNQLRIGIWRGDVALKNLQLRKDALDGLHLPIDISKGEIKNLTLTIPWSNLRGQPVKLLIEGLDLECNLKLDHNLSEEDEKKEFLRSQAQKMKELNELELIMSSSYYQDDSNSENNTFYGQLVTKIIDNLQVTIKDIHLKYVDDSSNPIRNFSAGIILRSLSMVSTNEEWSPTFIQTQGDSMFKLISLDNLFIYWDNNIDMVNISSKLSTVSISLDSTDTDRDLNPNIHQAIINPISGTAKLLINNSEKNKTKITLSLNFDQFAVTLDEYQYQDVLLLAANLHSFQTRAKYRKFLPPIDVTPLKNPRPWLEFALKSVLYEVKEKRDRWVWENIKNKCNMRRAYIRLYILSKTKSKLSESDTDSLTEIEQSLSFDELKLFRQLAIPAIRKYNLNHKDKRPETASENPSDSNGTANQSGWVGGWVQWASGTNQPEQESDDPIITEEEINDLISALESSDVGDDSYELISDGTVFQADIVLGKGLLELKSVIDEKYHTIISAVGSSVKADLFQLAKNMVLDLTVEDFRVDDGTVLDSEFPQMIKMRNLETSDLLDSVPFLKIKYEQNPIDGHADSLAHITAQGLDIVFNPAAIQEVLRFFKPPSESAISIQALVEATSRSMAGLQDLTKSSLEYAIQTHKRFDLKVDFQAPVFIFPSNVCNKNSFVTVLDLGHLVISSDFVSSDLIKKISNNSGSFLNETSQSDLDDLIFDWLSIKLEKTQLITGPTFSACIDTISNQKTNIKLHVVDRVELNFRLGICILADRPISIPQIMIDGHLPNLQVLFSDKKYSMLMKTVDIITTAFVEQNSQVDMISANKTKEKSKSKTPLLNIFLKKDHLQPLDGSITNKSGPFSLSNLAPRILSDSEISFPSSSLKTEPQFITSGTIGTNFVSGFSRNLSNSRKPSLKSISTEKNKQKTNVSDGGDSDDIDSDSDQFFDTTDDVFYDSTLEPTANIGKPSSDQNTSNEPKTQDPDQAALSLNFLVDNLTVILYESNSNSEADDSPIANAVVKQFKLEVNNRTFDMNVGIIIHEVTIEDLMTKYSVNTSPFSNKPNYILYSSTSRSNSTADKSILPQEKHLVSINYKRTQIGHPSLQPGLNTVGQKIDIDISAIHFTLIRKTVLKLYNFILTTFAGGNNKPATIEQVNHESDGSAVPPIFLSSITDKKISIDKSDATSKNTSSEIESDNLNLQDSKDSKNPDIESSSDIIDNSKVCSNDLDDAIWLQRALETLKVDVSLKGIDLDICDDSGRSIALLEINMGTAFVTISKEMSVDAKIGELSLIDRHNIDQAAISVSDYDEYLQQRKIISIKGQELLDFSYKTFNSSMPQYPGYDALISLNVGTMHLVFAQAPIKRLICFAEKFAVMHVFFEKTRNDIAIGATQITETVVQGSARTKINLMLSSPIISFFQDGKMPFEQISSYNSSNNNYILAHLGQLSITNEFVKAVETKKYSIEVNHFKITLENINISSHFFYYFSCDKKSIEQSLDILENVTLDAELSIVLGGRNSQSILPETKVTSIVSQLCMKLTLQQYCFFMQMLNVISQTFSGSNSAESLDLDLFFEESLTIKFASSLNLGGLDKDFNKSCAEDKQQSTPGLEKTHNTQDQSQRYSPAVNDNTRNDLIEIPSLDFVLTLPKIQLEIYNGDPDITIDLKKFTLTRMDLIDFQVKFRKKFDDSSIFELSLGSIRAYDTRINSKNYYTEFIGPRDCSIFLKKHDVVSRESPVLFSENSHNIESSSPKLDSEEDVSGDSEINLNKPQILIQFDMEPLNPTVIRGTLNSPRIVFAPDHVYHQIKFFLAPFANSPVPKSDSAPEDNSLDENAQQPILTTGDEEDKKSIDDAQEQTFVLKIDILKPELIFLADPKSASSQALILSIKELGLEMHKHITCTIDDMNMILCQMDQRVATSRSIIDPISIVSSYIQESTTHQIARTNSSITNNQIDISVDVSLLTLKLGFVDIEIILSIINQLNSLMAKIGNQSKSQDTNKLVSESHSNSANTLASQDSVNMMKDDNQLGISPSDTSYKSPELSPKLSSQTDDDDNSNKIFNEKMVITFGGLRAIVIHDKLNLPVLNMTFDQFSVTAADWSTSLIVSSNMALQVTHFNFHNSRWEPLVEMWQFSVNLCNEEMCLAIPKNVQHLKKTVSYFVRMSIESKERLEINASHSSIESLLDLMDRLGAINSDPNLSQNLYNSESATNDNNDPSKKSTHLDKSGGHVKNDLEENKNYPDTSLTNSPGMHTISQASNVDTTQGKSNTSPLEENSQSIDILNYVGKSENSIDIDNSQDEVFSKGQKDPYLIINQTGLDCYIWADTQNSINSNTNNQLKPTLLKDGGSLSWCFQNAKSKRDSLTERGSQLGLQFANGIWEWTRRIEVGVEGVKNYKLSPEVDGIDYILAVEVWVDSTQLVKKVLLRSTLVVENKTIIPIDICMVDYKDKIRSEPIKIKPNESTPLPLMLCHQYAFKARPEVAFGYKWSDSSIYWRDFLATKTTHVLTCLPLSTLATSMPPFNINFCSTYDNNGEKIFQHPLMKIIISAPLEIENLIPYPIQFRIVDNTDNNNWSNVLESGEISSVHSIKQNHLVLMSIRIPEANYDKCDGCVIETNNSDDYPIENEIVMYDQSGNKLNLKVNRSTVKYTNGSYSRISIISPYILINRTSLPVIFQSKSFLKGASSIAVDKALESSTGYIECKPGLDSNKIMNYNDEQLSWMDILKINTEIKPLMFSCDGYEIRSTVLMKAGISEWSKPISLDTVGYSAEVKIPVKRMAENVYSKSIFSSLVPSADKKSDDKFNLHLGIQINPGIGRFSNTKFVVFSPRFIIKNNSGLSLYFKDMDNLEPLSLEPGQIVPIPYLSAVEDIRLSLSINVASIYQTLEFTNKYLKNRDGFDISNPLWSSPFLINQIGKIYIRLPKPQSLAIYEAAPPNDSDGFSVDTNPVKLNSVPLELTSILFEVNIVMENECIFIIINREIGEWPYRIDNWTGFDITFWQASLKIEGGQQILTRAEPLSKSNSTKRLSNVRSHRLSLVNSYNSRKASIESESCHIKKYTVLGYHSMPYTWDFPDLLTRHIYISICGQARKIPIQEIGFRTSFYVYLNPNENSQISYRNRIIIAVEVVAQGSQQVLKIISNDLKQKNQSLEVPNSKLSTQMSPDLSNIVSARNTPNINNKSPYFQPTDNVGLSIDSDNMYAQSVYSSSTGHGDLVERNGLDDVMTFMFELSLEKGIGISLISKDIEEIMYASFSGVDLKIQESPQTTSLTLQIQWLQVDNQLYGAIYPIVLYPTNFVRRKDSDIERSNSSVSRNSERQHINVDSKIKPIFQLAIVRSKADYSNTYKNNYVLHKESINQTKNHLKYVSILIQELSIKLDEDFLLSLLDFSIFNAANKATEDKNSKGEKKQNSGEVNQGWLSMFNDVKIDFENLFLPSNYNFNSPVLLDCNFLANISDATRTTQSIPIPQFTINKEEEFFFDLLMLQPIKLNISFLRTEKLSDKSGNSTSSLTSTSSEYFNPIEYIVNVLTMVIGNVNDVPIYFNALILENAKVSTAGLNDRLVTFYKNEFMSQLFKVVGSADVLGNPVGLFNNISSGVIDIFYEPYQGIMMSDRPQDFGRGLAKGAASFVKKTVYGFSDSMSRFTDSVGKGLSAATLDTEFQSQRRMQKIRNKPQHAFSGVSKGAEALARSLQSGITGVVMQPITGAEKHGVGGFFAGVGKGLVGAVTKPVAGLFDMASNISEGIKNTTSIFEPTEFDRQRLPRYINKMKVIEPYDKEKSRGLNWMRELKKGKYAYDNYLAHLELENSDLVVMLTYQRIILFKKFRSRMLSGSQSAASSSRISLYDASIEWEVKIRDLHSVVLEATGIGLKLPPSNSKDKIIKSDYRLFSGSVTSITSHRNSQIGNTITSKNRDSIMSKMSLSNNDPVSNTGLFIPISNEATRKWFYMNIEEAIKEIIDSI</sequence>
<feature type="region of interest" description="Disordered" evidence="4">
    <location>
        <begin position="1748"/>
        <end position="1768"/>
    </location>
</feature>
<dbReference type="OrthoDB" id="428159at2759"/>
<feature type="domain" description="Intermembrane lipid transfer protein VPS13-like C-terminal" evidence="8">
    <location>
        <begin position="3762"/>
        <end position="3885"/>
    </location>
</feature>
<feature type="compositionally biased region" description="Polar residues" evidence="4">
    <location>
        <begin position="976"/>
        <end position="987"/>
    </location>
</feature>
<dbReference type="PANTHER" id="PTHR16166">
    <property type="entry name" value="VACUOLAR PROTEIN SORTING-ASSOCIATED PROTEIN VPS13"/>
    <property type="match status" value="1"/>
</dbReference>
<dbReference type="GO" id="GO:0006869">
    <property type="term" value="P:lipid transport"/>
    <property type="evidence" value="ECO:0007669"/>
    <property type="project" value="UniProtKB-KW"/>
</dbReference>
<comment type="caution">
    <text evidence="9">The sequence shown here is derived from an EMBL/GenBank/DDBJ whole genome shotgun (WGS) entry which is preliminary data.</text>
</comment>
<dbReference type="GO" id="GO:0006623">
    <property type="term" value="P:protein targeting to vacuole"/>
    <property type="evidence" value="ECO:0007669"/>
    <property type="project" value="TreeGrafter"/>
</dbReference>
<evidence type="ECO:0000256" key="1">
    <source>
        <dbReference type="ARBA" id="ARBA00006545"/>
    </source>
</evidence>
<evidence type="ECO:0000259" key="6">
    <source>
        <dbReference type="Pfam" id="PF25033"/>
    </source>
</evidence>
<dbReference type="Pfam" id="PF12624">
    <property type="entry name" value="VPS13_N"/>
    <property type="match status" value="1"/>
</dbReference>
<feature type="region of interest" description="Disordered" evidence="4">
    <location>
        <begin position="2205"/>
        <end position="2282"/>
    </location>
</feature>
<feature type="region of interest" description="Disordered" evidence="4">
    <location>
        <begin position="1190"/>
        <end position="1222"/>
    </location>
</feature>
<keyword evidence="2" id="KW-0813">Transport</keyword>
<keyword evidence="3" id="KW-0445">Lipid transport</keyword>
<feature type="region of interest" description="Disordered" evidence="4">
    <location>
        <begin position="1825"/>
        <end position="1855"/>
    </location>
</feature>
<feature type="compositionally biased region" description="Polar residues" evidence="4">
    <location>
        <begin position="1748"/>
        <end position="1758"/>
    </location>
</feature>
<feature type="domain" description="Vacuolar protein sorting-associated protein 13 VPS13 adaptor binding" evidence="7">
    <location>
        <begin position="2370"/>
        <end position="3077"/>
    </location>
</feature>
<evidence type="ECO:0000313" key="9">
    <source>
        <dbReference type="EMBL" id="PVU94347.1"/>
    </source>
</evidence>
<feature type="compositionally biased region" description="Polar residues" evidence="4">
    <location>
        <begin position="2244"/>
        <end position="2282"/>
    </location>
</feature>
<reference evidence="9 10" key="1">
    <citation type="journal article" date="2018" name="MBio">
        <title>Comparative Genomics Reveals the Core Gene Toolbox for the Fungus-Insect Symbiosis.</title>
        <authorList>
            <person name="Wang Y."/>
            <person name="Stata M."/>
            <person name="Wang W."/>
            <person name="Stajich J.E."/>
            <person name="White M.M."/>
            <person name="Moncalvo J.M."/>
        </authorList>
    </citation>
    <scope>NUCLEOTIDE SEQUENCE [LARGE SCALE GENOMIC DNA]</scope>
    <source>
        <strain evidence="9 10">SWE-8-4</strain>
    </source>
</reference>
<dbReference type="STRING" id="133385.A0A2T9YPT1"/>
<evidence type="ECO:0000259" key="7">
    <source>
        <dbReference type="Pfam" id="PF25036"/>
    </source>
</evidence>
<dbReference type="InterPro" id="IPR056747">
    <property type="entry name" value="VPS13-like_M"/>
</dbReference>
<dbReference type="EMBL" id="MBFR01000094">
    <property type="protein sequence ID" value="PVU94347.1"/>
    <property type="molecule type" value="Genomic_DNA"/>
</dbReference>
<dbReference type="Pfam" id="PF25036">
    <property type="entry name" value="VPS13_VAB"/>
    <property type="match status" value="1"/>
</dbReference>
<feature type="compositionally biased region" description="Basic and acidic residues" evidence="4">
    <location>
        <begin position="2219"/>
        <end position="2243"/>
    </location>
</feature>
<dbReference type="InterPro" id="IPR026854">
    <property type="entry name" value="VPS13_N"/>
</dbReference>
<gene>
    <name evidence="9" type="ORF">BB561_002601</name>
</gene>
<dbReference type="GO" id="GO:0045324">
    <property type="term" value="P:late endosome to vacuole transport"/>
    <property type="evidence" value="ECO:0007669"/>
    <property type="project" value="TreeGrafter"/>
</dbReference>
<feature type="region of interest" description="Disordered" evidence="4">
    <location>
        <begin position="1607"/>
        <end position="1633"/>
    </location>
</feature>
<evidence type="ECO:0000313" key="10">
    <source>
        <dbReference type="Proteomes" id="UP000245383"/>
    </source>
</evidence>
<organism evidence="9 10">
    <name type="scientific">Smittium simulii</name>
    <dbReference type="NCBI Taxonomy" id="133385"/>
    <lineage>
        <taxon>Eukaryota</taxon>
        <taxon>Fungi</taxon>
        <taxon>Fungi incertae sedis</taxon>
        <taxon>Zoopagomycota</taxon>
        <taxon>Kickxellomycotina</taxon>
        <taxon>Harpellomycetes</taxon>
        <taxon>Harpellales</taxon>
        <taxon>Legeriomycetaceae</taxon>
        <taxon>Smittium</taxon>
    </lineage>
</organism>
<evidence type="ECO:0008006" key="11">
    <source>
        <dbReference type="Google" id="ProtNLM"/>
    </source>
</evidence>